<protein>
    <recommendedName>
        <fullName evidence="1">CheW-like domain-containing protein</fullName>
    </recommendedName>
</protein>
<dbReference type="Gene3D" id="2.40.50.180">
    <property type="entry name" value="CheA-289, Domain 4"/>
    <property type="match status" value="1"/>
</dbReference>
<dbReference type="Proteomes" id="UP000662200">
    <property type="component" value="Unassembled WGS sequence"/>
</dbReference>
<gene>
    <name evidence="2" type="ORF">GCM10010124_16310</name>
</gene>
<dbReference type="InterPro" id="IPR036061">
    <property type="entry name" value="CheW-like_dom_sf"/>
</dbReference>
<comment type="caution">
    <text evidence="2">The sequence shown here is derived from an EMBL/GenBank/DDBJ whole genome shotgun (WGS) entry which is preliminary data.</text>
</comment>
<reference evidence="2" key="1">
    <citation type="journal article" date="2014" name="Int. J. Syst. Evol. Microbiol.">
        <title>Complete genome sequence of Corynebacterium casei LMG S-19264T (=DSM 44701T), isolated from a smear-ripened cheese.</title>
        <authorList>
            <consortium name="US DOE Joint Genome Institute (JGI-PGF)"/>
            <person name="Walter F."/>
            <person name="Albersmeier A."/>
            <person name="Kalinowski J."/>
            <person name="Ruckert C."/>
        </authorList>
    </citation>
    <scope>NUCLEOTIDE SEQUENCE</scope>
    <source>
        <strain evidence="2">JCM 3091</strain>
    </source>
</reference>
<dbReference type="PROSITE" id="PS50851">
    <property type="entry name" value="CHEW"/>
    <property type="match status" value="1"/>
</dbReference>
<dbReference type="InterPro" id="IPR002545">
    <property type="entry name" value="CheW-lke_dom"/>
</dbReference>
<reference evidence="2" key="2">
    <citation type="submission" date="2020-09" db="EMBL/GenBank/DDBJ databases">
        <authorList>
            <person name="Sun Q."/>
            <person name="Ohkuma M."/>
        </authorList>
    </citation>
    <scope>NUCLEOTIDE SEQUENCE</scope>
    <source>
        <strain evidence="2">JCM 3091</strain>
    </source>
</reference>
<dbReference type="EMBL" id="BMQC01000004">
    <property type="protein sequence ID" value="GGK24532.1"/>
    <property type="molecule type" value="Genomic_DNA"/>
</dbReference>
<accession>A0A8J3BM63</accession>
<evidence type="ECO:0000313" key="3">
    <source>
        <dbReference type="Proteomes" id="UP000662200"/>
    </source>
</evidence>
<dbReference type="GO" id="GO:0006935">
    <property type="term" value="P:chemotaxis"/>
    <property type="evidence" value="ECO:0007669"/>
    <property type="project" value="InterPro"/>
</dbReference>
<dbReference type="GO" id="GO:0007165">
    <property type="term" value="P:signal transduction"/>
    <property type="evidence" value="ECO:0007669"/>
    <property type="project" value="InterPro"/>
</dbReference>
<proteinExistence type="predicted"/>
<feature type="domain" description="CheW-like" evidence="1">
    <location>
        <begin position="41"/>
        <end position="176"/>
    </location>
</feature>
<dbReference type="AlphaFoldDB" id="A0A8J3BM63"/>
<evidence type="ECO:0000313" key="2">
    <source>
        <dbReference type="EMBL" id="GGK24532.1"/>
    </source>
</evidence>
<dbReference type="Pfam" id="PF01584">
    <property type="entry name" value="CheW"/>
    <property type="match status" value="1"/>
</dbReference>
<name>A0A8J3BM63_9ACTN</name>
<evidence type="ECO:0000259" key="1">
    <source>
        <dbReference type="PROSITE" id="PS50851"/>
    </source>
</evidence>
<keyword evidence="3" id="KW-1185">Reference proteome</keyword>
<dbReference type="Gene3D" id="2.30.30.40">
    <property type="entry name" value="SH3 Domains"/>
    <property type="match status" value="1"/>
</dbReference>
<dbReference type="RefSeq" id="WP_229789439.1">
    <property type="nucleotide sequence ID" value="NZ_BMQC01000004.1"/>
</dbReference>
<sequence>MSPDRPGGADVAERLADRLAPLRASFDLSFMEPPRPAGDSGAHLLAIRSGGRPYALWVADTAGLFTDRPVTALPGPLPALLGVATFRGAVVPVYELAAVLGHPTGGVPRWLVLVAGTPALALAFDALDGHLRLPPEAVVRYGEDTSSHQWMNGMARLPGRTLGVVDLAAVRASIHTMTAHLEGSRRR</sequence>
<organism evidence="2 3">
    <name type="scientific">Pilimelia terevasa</name>
    <dbReference type="NCBI Taxonomy" id="53372"/>
    <lineage>
        <taxon>Bacteria</taxon>
        <taxon>Bacillati</taxon>
        <taxon>Actinomycetota</taxon>
        <taxon>Actinomycetes</taxon>
        <taxon>Micromonosporales</taxon>
        <taxon>Micromonosporaceae</taxon>
        <taxon>Pilimelia</taxon>
    </lineage>
</organism>
<dbReference type="SUPFAM" id="SSF50341">
    <property type="entry name" value="CheW-like"/>
    <property type="match status" value="1"/>
</dbReference>